<feature type="domain" description="DUF6802" evidence="2">
    <location>
        <begin position="120"/>
        <end position="189"/>
    </location>
</feature>
<organism evidence="3 4">
    <name type="scientific">Amycolatopsis acididurans</name>
    <dbReference type="NCBI Taxonomy" id="2724524"/>
    <lineage>
        <taxon>Bacteria</taxon>
        <taxon>Bacillati</taxon>
        <taxon>Actinomycetota</taxon>
        <taxon>Actinomycetes</taxon>
        <taxon>Pseudonocardiales</taxon>
        <taxon>Pseudonocardiaceae</taxon>
        <taxon>Amycolatopsis</taxon>
    </lineage>
</organism>
<reference evidence="3 4" key="1">
    <citation type="submission" date="2020-04" db="EMBL/GenBank/DDBJ databases">
        <title>Novel species.</title>
        <authorList>
            <person name="Teo W.F.A."/>
            <person name="Lipun K."/>
            <person name="Srisuk N."/>
            <person name="Duangmal K."/>
        </authorList>
    </citation>
    <scope>NUCLEOTIDE SEQUENCE [LARGE SCALE GENOMIC DNA]</scope>
    <source>
        <strain evidence="3 4">K13G38</strain>
    </source>
</reference>
<evidence type="ECO:0000313" key="3">
    <source>
        <dbReference type="EMBL" id="NKQ58495.1"/>
    </source>
</evidence>
<dbReference type="InterPro" id="IPR028994">
    <property type="entry name" value="Integrin_alpha_N"/>
</dbReference>
<keyword evidence="4" id="KW-1185">Reference proteome</keyword>
<proteinExistence type="predicted"/>
<dbReference type="SUPFAM" id="SSF69318">
    <property type="entry name" value="Integrin alpha N-terminal domain"/>
    <property type="match status" value="1"/>
</dbReference>
<sequence>MWIDDTGGAESPEGGHDGEMEISVEGQTYSAEENLDIDHDGHNDAVRLDNADGTITAYVDSDHDGHADQYLHTDAEGNVVESARFDSSTGEWVADGGSDTTHHGGDEQTGRQGDITADMQGGTVDLGHATIDSNSDGTADTAVVTDQDGNTRMFTDVDGDGKADVQTIITPDGESHTYEHTGPGQWTETNANGVAADVPADSDQLWGGGRDTVVEGVAKIDSITGQWISQN</sequence>
<feature type="compositionally biased region" description="Basic and acidic residues" evidence="1">
    <location>
        <begin position="100"/>
        <end position="109"/>
    </location>
</feature>
<gene>
    <name evidence="3" type="ORF">HFP15_37165</name>
</gene>
<feature type="region of interest" description="Disordered" evidence="1">
    <location>
        <begin position="87"/>
        <end position="114"/>
    </location>
</feature>
<dbReference type="Proteomes" id="UP000715441">
    <property type="component" value="Unassembled WGS sequence"/>
</dbReference>
<evidence type="ECO:0000313" key="4">
    <source>
        <dbReference type="Proteomes" id="UP000715441"/>
    </source>
</evidence>
<comment type="caution">
    <text evidence="3">The sequence shown here is derived from an EMBL/GenBank/DDBJ whole genome shotgun (WGS) entry which is preliminary data.</text>
</comment>
<accession>A0ABX1JJ69</accession>
<evidence type="ECO:0000259" key="2">
    <source>
        <dbReference type="Pfam" id="PF20615"/>
    </source>
</evidence>
<evidence type="ECO:0000256" key="1">
    <source>
        <dbReference type="SAM" id="MobiDB-lite"/>
    </source>
</evidence>
<dbReference type="EMBL" id="JAAXLS010000058">
    <property type="protein sequence ID" value="NKQ58495.1"/>
    <property type="molecule type" value="Genomic_DNA"/>
</dbReference>
<feature type="region of interest" description="Disordered" evidence="1">
    <location>
        <begin position="1"/>
        <end position="20"/>
    </location>
</feature>
<dbReference type="RefSeq" id="WP_168522383.1">
    <property type="nucleotide sequence ID" value="NZ_JAAXLS010000058.1"/>
</dbReference>
<dbReference type="InterPro" id="IPR046543">
    <property type="entry name" value="DUF6802"/>
</dbReference>
<name>A0ABX1JJ69_9PSEU</name>
<protein>
    <recommendedName>
        <fullName evidence="2">DUF6802 domain-containing protein</fullName>
    </recommendedName>
</protein>
<dbReference type="Pfam" id="PF20615">
    <property type="entry name" value="DUF6802"/>
    <property type="match status" value="1"/>
</dbReference>